<dbReference type="CDD" id="cd05930">
    <property type="entry name" value="A_NRPS"/>
    <property type="match status" value="3"/>
</dbReference>
<dbReference type="Gene3D" id="3.30.300.30">
    <property type="match status" value="3"/>
</dbReference>
<dbReference type="STRING" id="1077974.GOEFS_120_00570"/>
<dbReference type="Gene3D" id="2.30.38.10">
    <property type="entry name" value="Luciferase, Domain 3"/>
    <property type="match status" value="2"/>
</dbReference>
<dbReference type="NCBIfam" id="TIGR01733">
    <property type="entry name" value="AA-adenyl-dom"/>
    <property type="match status" value="3"/>
</dbReference>
<dbReference type="Pfam" id="PF00668">
    <property type="entry name" value="Condensation"/>
    <property type="match status" value="5"/>
</dbReference>
<dbReference type="FunFam" id="2.30.38.10:FF:000001">
    <property type="entry name" value="Non-ribosomal peptide synthetase PvdI"/>
    <property type="match status" value="2"/>
</dbReference>
<evidence type="ECO:0000313" key="5">
    <source>
        <dbReference type="EMBL" id="GAB20597.1"/>
    </source>
</evidence>
<evidence type="ECO:0000313" key="6">
    <source>
        <dbReference type="Proteomes" id="UP000035034"/>
    </source>
</evidence>
<dbReference type="InterPro" id="IPR006162">
    <property type="entry name" value="Ppantetheine_attach_site"/>
</dbReference>
<comment type="caution">
    <text evidence="5">The sequence shown here is derived from an EMBL/GenBank/DDBJ whole genome shotgun (WGS) entry which is preliminary data.</text>
</comment>
<feature type="domain" description="Carrier" evidence="4">
    <location>
        <begin position="1780"/>
        <end position="1862"/>
    </location>
</feature>
<dbReference type="InterPro" id="IPR025110">
    <property type="entry name" value="AMP-bd_C"/>
</dbReference>
<gene>
    <name evidence="5" type="ORF">GOEFS_120_00570</name>
</gene>
<dbReference type="InterPro" id="IPR020845">
    <property type="entry name" value="AMP-binding_CS"/>
</dbReference>
<evidence type="ECO:0000256" key="1">
    <source>
        <dbReference type="ARBA" id="ARBA00001957"/>
    </source>
</evidence>
<dbReference type="FunFam" id="1.10.1200.10:FF:000005">
    <property type="entry name" value="Nonribosomal peptide synthetase 1"/>
    <property type="match status" value="1"/>
</dbReference>
<dbReference type="Proteomes" id="UP000035034">
    <property type="component" value="Unassembled WGS sequence"/>
</dbReference>
<dbReference type="Gene3D" id="1.10.1200.10">
    <property type="entry name" value="ACP-like"/>
    <property type="match status" value="2"/>
</dbReference>
<feature type="domain" description="Carrier" evidence="4">
    <location>
        <begin position="2847"/>
        <end position="2922"/>
    </location>
</feature>
<dbReference type="eggNOG" id="COG1020">
    <property type="taxonomic scope" value="Bacteria"/>
</dbReference>
<dbReference type="InterPro" id="IPR000873">
    <property type="entry name" value="AMP-dep_synth/lig_dom"/>
</dbReference>
<dbReference type="InterPro" id="IPR001242">
    <property type="entry name" value="Condensation_dom"/>
</dbReference>
<dbReference type="GO" id="GO:0047527">
    <property type="term" value="F:2,3-dihydroxybenzoate-serine ligase activity"/>
    <property type="evidence" value="ECO:0007669"/>
    <property type="project" value="TreeGrafter"/>
</dbReference>
<evidence type="ECO:0000256" key="3">
    <source>
        <dbReference type="ARBA" id="ARBA00022553"/>
    </source>
</evidence>
<dbReference type="SUPFAM" id="SSF47336">
    <property type="entry name" value="ACP-like"/>
    <property type="match status" value="3"/>
</dbReference>
<dbReference type="SMART" id="SM00823">
    <property type="entry name" value="PKS_PP"/>
    <property type="match status" value="3"/>
</dbReference>
<dbReference type="NCBIfam" id="NF003417">
    <property type="entry name" value="PRK04813.1"/>
    <property type="match status" value="3"/>
</dbReference>
<dbReference type="InterPro" id="IPR029058">
    <property type="entry name" value="AB_hydrolase_fold"/>
</dbReference>
<dbReference type="PROSITE" id="PS00455">
    <property type="entry name" value="AMP_BINDING"/>
    <property type="match status" value="3"/>
</dbReference>
<name>H0R696_9ACTN</name>
<protein>
    <submittedName>
        <fullName evidence="5">Putative non-ribosomal peptide synthetase</fullName>
    </submittedName>
</protein>
<reference evidence="5 6" key="1">
    <citation type="submission" date="2011-12" db="EMBL/GenBank/DDBJ databases">
        <title>Whole genome shotgun sequence of Gordonia effusa NBRC 100432.</title>
        <authorList>
            <person name="Yoshida I."/>
            <person name="Takarada H."/>
            <person name="Hosoyama A."/>
            <person name="Tsuchikane K."/>
            <person name="Katsumata H."/>
            <person name="Yamazaki S."/>
            <person name="Fujita N."/>
        </authorList>
    </citation>
    <scope>NUCLEOTIDE SEQUENCE [LARGE SCALE GENOMIC DNA]</scope>
    <source>
        <strain evidence="5 6">NBRC 100432</strain>
    </source>
</reference>
<dbReference type="SUPFAM" id="SSF56801">
    <property type="entry name" value="Acetyl-CoA synthetase-like"/>
    <property type="match status" value="3"/>
</dbReference>
<dbReference type="Pfam" id="PF00501">
    <property type="entry name" value="AMP-binding"/>
    <property type="match status" value="3"/>
</dbReference>
<dbReference type="PROSITE" id="PS00012">
    <property type="entry name" value="PHOSPHOPANTETHEINE"/>
    <property type="match status" value="3"/>
</dbReference>
<dbReference type="OrthoDB" id="4501954at2"/>
<dbReference type="PANTHER" id="PTHR45527:SF1">
    <property type="entry name" value="FATTY ACID SYNTHASE"/>
    <property type="match status" value="1"/>
</dbReference>
<proteinExistence type="predicted"/>
<dbReference type="InterPro" id="IPR042099">
    <property type="entry name" value="ANL_N_sf"/>
</dbReference>
<feature type="domain" description="Carrier" evidence="4">
    <location>
        <begin position="3852"/>
        <end position="3928"/>
    </location>
</feature>
<dbReference type="InterPro" id="IPR023213">
    <property type="entry name" value="CAT-like_dom_sf"/>
</dbReference>
<dbReference type="EMBL" id="BAEH01000120">
    <property type="protein sequence ID" value="GAB20597.1"/>
    <property type="molecule type" value="Genomic_DNA"/>
</dbReference>
<keyword evidence="6" id="KW-1185">Reference proteome</keyword>
<dbReference type="GO" id="GO:0009239">
    <property type="term" value="P:enterobactin biosynthetic process"/>
    <property type="evidence" value="ECO:0007669"/>
    <property type="project" value="TreeGrafter"/>
</dbReference>
<dbReference type="InterPro" id="IPR036736">
    <property type="entry name" value="ACP-like_sf"/>
</dbReference>
<dbReference type="UniPathway" id="UPA00011"/>
<keyword evidence="3" id="KW-0597">Phosphoprotein</keyword>
<dbReference type="InterPro" id="IPR009081">
    <property type="entry name" value="PP-bd_ACP"/>
</dbReference>
<dbReference type="Pfam" id="PF13193">
    <property type="entry name" value="AMP-binding_C"/>
    <property type="match status" value="3"/>
</dbReference>
<dbReference type="InterPro" id="IPR045851">
    <property type="entry name" value="AMP-bd_C_sf"/>
</dbReference>
<dbReference type="CDD" id="cd19540">
    <property type="entry name" value="LCL_NRPS-like"/>
    <property type="match status" value="1"/>
</dbReference>
<dbReference type="Gene3D" id="3.40.50.1820">
    <property type="entry name" value="alpha/beta hydrolase"/>
    <property type="match status" value="1"/>
</dbReference>
<dbReference type="GO" id="GO:0031177">
    <property type="term" value="F:phosphopantetheine binding"/>
    <property type="evidence" value="ECO:0007669"/>
    <property type="project" value="InterPro"/>
</dbReference>
<dbReference type="GO" id="GO:0008610">
    <property type="term" value="P:lipid biosynthetic process"/>
    <property type="evidence" value="ECO:0007669"/>
    <property type="project" value="UniProtKB-ARBA"/>
</dbReference>
<evidence type="ECO:0000256" key="2">
    <source>
        <dbReference type="ARBA" id="ARBA00022450"/>
    </source>
</evidence>
<dbReference type="PANTHER" id="PTHR45527">
    <property type="entry name" value="NONRIBOSOMAL PEPTIDE SYNTHETASE"/>
    <property type="match status" value="1"/>
</dbReference>
<dbReference type="FunFam" id="3.40.50.980:FF:000001">
    <property type="entry name" value="Non-ribosomal peptide synthetase"/>
    <property type="match status" value="2"/>
</dbReference>
<keyword evidence="2" id="KW-0596">Phosphopantetheine</keyword>
<dbReference type="Gene3D" id="3.40.50.980">
    <property type="match status" value="4"/>
</dbReference>
<sequence>MTTLDAALDADPSFPGDLAAEQVLPALAGQRDIYFGMQVAQDPTLYNTGLFAEFHGSIDVDRLADALFAALTKAEAMRAVFAVVEGEVHQRILPAENWSLEFVDIRGKDAHAWMSADMARPMDIENGPLSRFAVLRADYNTIFLYVKVHHLVCDGLGLIHFTTAIRDLYDAKDRKFDWNLSAVTTAELDYRNGDRFVQDRDYWLTKMGDRPEPVRLLDDDLPPGIGAVAARFDIPTEQLSVLRAVASETGVRPAVLLIAATAAFAHTSTGATDLVLALPVTGRLDRVVRTAPAMVTSVLPLRISLHPRDNLADAARKVDRALFALLSHSRFRGEDIGRALAAQSNSPRQPYRMFGLGVNVMANTTRQTIGGEPFVAHGLASGPVSDVEIQIQLRRKEMPAEVVIRAVESAVPRAARIGELFAEFIALASQAPTARFEQLSTGIAPAPILEVSGPVPPTPAIHRLRTAGIDPDGLPPRRLTATAVPGTDVADIDSALALLATRRAALRTVLARPLPILWTLTTQPAGAYPPPVADYDAQTGHVQIDLPAALIDPVSATLLETDLQTALDDLADRRHVDFAPCATPLPDIATRLTASAADPSALPQWLKIMAPGAGAARPESGIDNREMLTICRPVDITGTRRPPQADSAALLPVVTQALAQVWEEATPDELLIDLAVDLRTADDAQTTGPLQALNPVRVNPLAPQHTTLAGPPLDALRYLSPQVAAALDAATASGEIVDADILIGEYGLPTAHALSVDIRRVEGHWVVQATADPTRIRDAQAILDAVTVAVTEFAADTLIQLDNSELATLESRYGPIADVWPLAPLQEGLFYQAQVDADDDIYTAQFWLDFGHRIDADALRNAAEQLMADNPELRAAFIDHKGTPVQIIRADVMPRLTQVDLSAFDDASSSDATRALDKVLADDRAADIPLDDAPLWRMTLVRLPGGRDRLVVNRRFMLWDGWSGGLFVSRLLAYLNATAVPAREASLRDFLSWVAHNDDTDARAHWARHLDGYDEPSLVAPRAAGTTPRPPRRIEVDLGADLSERLRADARTAGVTLNTVLSTALTLTLSRVLGRTDIAYGSTVAGRPTEVPGIDTVIGLFLNTVPVRTILRPDEPVVELLRRVQDDRVNLMAYDHVRLAQLLEDSGQNALFDVLYVLQNFRTDEEERTQSALHDVVGEGSLDHTHYPLVLVVSPGADISFRLEYRDDLISPDTATGIVTRFRSALESIGSSLHSPVAAVDLTLPTDLAMQGPAHQLPHRTVAGLLADQAAATPHATALVSHAATDTGSMTYAQLDAAVDTCAQILAENGVGAETVVALAIPRTMHTVVALFAILRAGAAYLPLELDHPDERLRAIIDDAAPLLVLTHSQVAGRFAEVGLPTLLIDRLPEASGSNWVAPQVNPDSPAYVIYTSGSTGKPKGVITPYRGLTNMQLNHREKVFAPAIELAAAVGTTGQLRIAHTVSFAFDMSWEELLWLVEGHLVHVCDEDLRRDSTALVDYCREHRIDVVNVTPTYAAQLITDGLLTPGTDNHVPPLVLLGGEAVSDPVWTHLRDHPATFGYNLYGPTEYTINTLGIGTDESPTSSVGTPIWNTTAHLLDPWLRPVPTGIAGELYISGAGLARGYLGRPDLTSERFVADPFHSGGRLYRTGDLMKVRPDGNLDFLGRTDDQVKIRGYRVELGEIDAALTALPQIAGSAVIAAADPSAPDIKRLVAYVIPADSDNSSPTVDFSVVRRELSSVLPDYMVPTLFATVEAFPMTVNGKLDVAALPEPQRTTVRRAPTTDLERTLCDVFAQVLGLDPDCDGESAVGVDDDFFELGGHSMAAMKLVAAVRTATGAELAIRDLFEARTPAEIALRARLTGTATDIPVGDRADSVPLSPAQERLWVLYELDPADVSYHYGHVVRLHEPIDVDALRLALFDVVTRHESLRTVIDDSGADVRQRILAPIEIPELLSVERLTASRDAAADSAALTASAAEILTRPFDLRVRPAIRVGVTELRDAAGAFTSAIVAIGMHHIATDEWSDRPLLTDLTLAYAARVAGSAPEFVPLPVQYADYALWHRDKVAQLGDQQLAYWTEQLAVLPAELTLPRDRARVPGSPGPAATETVVIGADTRARLADSARSAGASMFMLLQAAVATLLHREGAGDDIPLGSPISGRSDPALDDLVGFFVGTQVLRADVSGHPTFGQLLDRIRTTDLAAFDNADVPFQRIVEELAPDRVAGRNPLFQVSISYLPLDNAPDQFLGIPATFEPLTAVGAKFDLAFTFIDITATGELTVALEYAVEQFDSSTVTTLLDHLNRILDAVATDPGVRIHAVELLDDAATADLLAAESGPPAMDDRRSLTELFRSTARAHPAAVALRDTLGGELSYAALDRLVDRTAARLRDVGVGQDHVVAVFMDRSIAQLVGLQAALRAGAAYLPIDADLPDDRIALILDDAGPTAVLVDEVNLMRITGFTTVPLGADDIFADHDGSAPVVVSTNPNDAAYVIYTSGSTGRPKGVVVSQRSIVNVLRWRLATYPGGFGTDDVVLAKTPAGFDGAVWELLLAFAAGASVVVAEPGAQRDPRRQAQIIAEFGVTATVFVPSVFDLFVPYLNQTPTLRSIIAGGEALTAGLVTRALVAAEHPDRVVPLRITNAYGPTETTVVVTDETLAREVSGPVPIGRPIAGTDLLVLDNSLNRVADGSVGELYVRGVALARGYLGRPDLTAAAFVADPTGEAGKRLYRTGDLVRRRDGVLYYVGRADTQVKVRGNRVELSEIEAVIGAIDGVSAAAVAVTGELLVGWVVPDEQPVEPSTFASSLAERLSAALPSYMVPAPLVILNEFPLNHTGKLDRRALPLPTQAEGAAPTTSTEISVAEAFAAVLGSPVTDVHANFFALGGHSLLAIKAINAIRESQRADLSLRVFFDLPTVAQLAAYLDSVGDTEAQSVPLVRRESTEPVLSFGQEQMLTLDALAGPSSTYNVPLLWRPSASEPIDIEVLRAAIGDVVERHEVLRTRYPRQRPELVDQPLVSVSVAADAADLAVAAGYPFDLETEIPIRVTATSDIAVLTMHHVATDEWSAAPLRADLDAAYLARLAGTRPDWAELPLQYADFAAWQRETCSGDRAQAQLDFWRTTLAGIPEELALPYDRSRPARPSGRGDGVFLRVPTELADKLRILANATGTSMFMVIQAAVAVLLSRLGGGGDIPLGTPVTVRNDPRLDKLVGYFLNTVVLRTDVGSSESTRDLLASVRENNLAAFDNRDLPFERVVEAVSPARSTAMNPLFQTMVMYVEGQLDLSGDTALPAPTTAKFDLSFDFVEDTSGSHAQLGGVIEYSTDLFDRTTVEAMAIRLESILRYMVDDPDASLRKLDIRIAAEYRDTFRSGPAPTTFAALFDAAVAAVPTARALSGSDGTRTFGELAGRVRAIASELAAQGIGAEDVVVVSLPRTVVALETIFAVLYSGAAYLPIDPSTPIERVAAMTELARPVRVIDSLNDPLLSANSVDVQSITRARPLLPEHPAYLIFTSGSTGTPKGVVVPHRGLANLFASHRRMLYDPAKERTGRQHLKVGHAWSLAFDASWQPQLWLLDGHELVIVDEDTQRDAEALATQLSSDEWDFLELTPSHLARLGEAPERMAAIGFGGEAVPDAQWQRLRMLTESDAYNLYGPTEGTVDALVARARDTEHPVIGRPVDGTHAYVLDTSLLPAPDGVDGELYLSGAGLARGYLDRGDLTAERFVADPFSADGSRMYRTGDVVRWTREGYLEYRGRGDDQVKIRGFRVELGEVEATLTRVDGVSQSLTVARDGRLIGYVVTEQGAQLDSAALRSAARTVLPDYMVPSAIVILDRFPTLPNGKIDRRNLPLPTIETRIRKPENAIEKQLCQAFADVLDLAVDTVGLDDDFTELGGDSIVAMALVSRLRTEGFTVGPRDVMTYRTAGELAEFLPTAAASTVTLEHVASGPVPALPIVRWLQELADGRPETIAGFHQSALLTVPADIDTTLIDQTLRLLLQRHHMLRARLVTSEPSWRFDIPTSESLSAGMYPTVVVETERDVHAVALRARARLDPRTGAMVSASLIDFGDEPGRLLLQIHHLVVDGVSWRTVVPEFIAVYTQLADGLPADSVSLAAAPTDYGAFVRELVGEDRSDELPQWRETISSANALGLFSDKLDPRRDVQGTARVHRVMVDSDVAQQVLGPVPAQLGVAIDDVLLGAFGTAAGTPTLVDLEGHGRVEELVPGADLSGTVGWFTAVHPVAVGGPAVPAEQARQVAERRAEFADDGIGYGLLRYLDGEQLSGAAIEFNYLGRYRSFGFDDWGMAPESADIGPGDAMPAGYGLIVDITTLDGPDGTSLRATWTYQPRIIDADAVVKLADRWLDALTEVCRSQAHASTTDSSTQTGAS</sequence>
<dbReference type="GO" id="GO:0043041">
    <property type="term" value="P:amino acid activation for nonribosomal peptide biosynthetic process"/>
    <property type="evidence" value="ECO:0007669"/>
    <property type="project" value="TreeGrafter"/>
</dbReference>
<dbReference type="SUPFAM" id="SSF52777">
    <property type="entry name" value="CoA-dependent acyltransferases"/>
    <property type="match status" value="10"/>
</dbReference>
<dbReference type="GO" id="GO:0009366">
    <property type="term" value="C:enterobactin synthetase complex"/>
    <property type="evidence" value="ECO:0007669"/>
    <property type="project" value="TreeGrafter"/>
</dbReference>
<dbReference type="PROSITE" id="PS50075">
    <property type="entry name" value="CARRIER"/>
    <property type="match status" value="3"/>
</dbReference>
<dbReference type="RefSeq" id="WP_007319932.1">
    <property type="nucleotide sequence ID" value="NZ_BAEH01000120.1"/>
</dbReference>
<evidence type="ECO:0000259" key="4">
    <source>
        <dbReference type="PROSITE" id="PS50075"/>
    </source>
</evidence>
<dbReference type="SMART" id="SM01294">
    <property type="entry name" value="PKS_PP_betabranch"/>
    <property type="match status" value="1"/>
</dbReference>
<accession>H0R696</accession>
<dbReference type="Pfam" id="PF00550">
    <property type="entry name" value="PP-binding"/>
    <property type="match status" value="3"/>
</dbReference>
<dbReference type="Gene3D" id="3.30.559.10">
    <property type="entry name" value="Chloramphenicol acetyltransferase-like domain"/>
    <property type="match status" value="5"/>
</dbReference>
<dbReference type="InterPro" id="IPR010071">
    <property type="entry name" value="AA_adenyl_dom"/>
</dbReference>
<organism evidence="5 6">
    <name type="scientific">Gordonia effusa NBRC 100432</name>
    <dbReference type="NCBI Taxonomy" id="1077974"/>
    <lineage>
        <taxon>Bacteria</taxon>
        <taxon>Bacillati</taxon>
        <taxon>Actinomycetota</taxon>
        <taxon>Actinomycetes</taxon>
        <taxon>Mycobacteriales</taxon>
        <taxon>Gordoniaceae</taxon>
        <taxon>Gordonia</taxon>
    </lineage>
</organism>
<dbReference type="Gene3D" id="3.40.50.12780">
    <property type="entry name" value="N-terminal domain of ligase-like"/>
    <property type="match status" value="1"/>
</dbReference>
<dbReference type="Gene3D" id="3.30.559.30">
    <property type="entry name" value="Nonribosomal peptide synthetase, condensation domain"/>
    <property type="match status" value="5"/>
</dbReference>
<dbReference type="InterPro" id="IPR020806">
    <property type="entry name" value="PKS_PP-bd"/>
</dbReference>
<comment type="cofactor">
    <cofactor evidence="1">
        <name>pantetheine 4'-phosphate</name>
        <dbReference type="ChEBI" id="CHEBI:47942"/>
    </cofactor>
</comment>
<dbReference type="GO" id="GO:0005829">
    <property type="term" value="C:cytosol"/>
    <property type="evidence" value="ECO:0007669"/>
    <property type="project" value="TreeGrafter"/>
</dbReference>
<dbReference type="FunFam" id="3.30.300.30:FF:000015">
    <property type="entry name" value="Nonribosomal peptide synthase SidD"/>
    <property type="match status" value="1"/>
</dbReference>